<gene>
    <name evidence="1" type="ORF">A8990_13773</name>
</gene>
<organism evidence="1 2">
    <name type="scientific">Paenibacillus taihuensis</name>
    <dbReference type="NCBI Taxonomy" id="1156355"/>
    <lineage>
        <taxon>Bacteria</taxon>
        <taxon>Bacillati</taxon>
        <taxon>Bacillota</taxon>
        <taxon>Bacilli</taxon>
        <taxon>Bacillales</taxon>
        <taxon>Paenibacillaceae</taxon>
        <taxon>Paenibacillus</taxon>
    </lineage>
</organism>
<reference evidence="1 2" key="1">
    <citation type="submission" date="2018-08" db="EMBL/GenBank/DDBJ databases">
        <title>Genomic Encyclopedia of Type Strains, Phase III (KMG-III): the genomes of soil and plant-associated and newly described type strains.</title>
        <authorList>
            <person name="Whitman W."/>
        </authorList>
    </citation>
    <scope>NUCLEOTIDE SEQUENCE [LARGE SCALE GENOMIC DNA]</scope>
    <source>
        <strain evidence="1 2">CGMCC 1.10966</strain>
    </source>
</reference>
<protein>
    <submittedName>
        <fullName evidence="1">Uncharacterized protein</fullName>
    </submittedName>
</protein>
<evidence type="ECO:0000313" key="2">
    <source>
        <dbReference type="Proteomes" id="UP000256304"/>
    </source>
</evidence>
<sequence length="528" mass="60124">MSNLSPVYPNRVNIINFIRGVEPREPIDLVEPVREQLALVQKHGLRATWLLQYDALINPDFTDLLVSEADAGQEIGVWFEVVQPLAEKAGIPWRGRFPWDWHAHIAFSVGYTPEERERLADVLMEDFRAKFGHYPQSVGSWFMDAHLLAYLSDRYRIVASCNCKDQWGTDGYTLWGGYWNQAYYPSRLNGFMPAQTEANQIPVPVFRMLGSDPIYQYDAKLGGNGQAVITLEPVYSGKEGGGGIPEWVRWFYDVNFRKEQVSFGYTQVGQENSFGWAAMKDGLIDQVDLLASKQAEGVLKVETLAESGRWFRRQYPVTPAASICALTDWRKEGRQSVWYNNRNYRLNLLNNDGELWIRDIHRFDEQYAERYLDATCPDKNAHYDTLPVVDSARWSNEQTSAGLRPAIYDSEGNAVPVSVQSLETDETVQGELTILVHLKGGHELRIRCADKEIFISTDLPNWGLLLEWGDVLDLPEIRLEPEYIGYVFGVHPYKLGLSGVRTVNRSSAGNRAGRIELRSAGKELQLQF</sequence>
<dbReference type="AlphaFoldDB" id="A0A3D9QVB6"/>
<keyword evidence="2" id="KW-1185">Reference proteome</keyword>
<evidence type="ECO:0000313" key="1">
    <source>
        <dbReference type="EMBL" id="REE68735.1"/>
    </source>
</evidence>
<name>A0A3D9QVB6_9BACL</name>
<dbReference type="EMBL" id="QTTN01000037">
    <property type="protein sequence ID" value="REE68735.1"/>
    <property type="molecule type" value="Genomic_DNA"/>
</dbReference>
<dbReference type="RefSeq" id="WP_181909754.1">
    <property type="nucleotide sequence ID" value="NZ_QTTN01000037.1"/>
</dbReference>
<accession>A0A3D9QVB6</accession>
<comment type="caution">
    <text evidence="1">The sequence shown here is derived from an EMBL/GenBank/DDBJ whole genome shotgun (WGS) entry which is preliminary data.</text>
</comment>
<dbReference type="Gene3D" id="3.20.20.510">
    <property type="entry name" value="Uncharacterised protein PF12979, DUF3863"/>
    <property type="match status" value="1"/>
</dbReference>
<dbReference type="Proteomes" id="UP000256304">
    <property type="component" value="Unassembled WGS sequence"/>
</dbReference>
<proteinExistence type="predicted"/>